<evidence type="ECO:0000313" key="5">
    <source>
        <dbReference type="EMBL" id="AIE87051.1"/>
    </source>
</evidence>
<dbReference type="SUPFAM" id="SSF53686">
    <property type="entry name" value="Tryptophan synthase beta subunit-like PLP-dependent enzymes"/>
    <property type="match status" value="1"/>
</dbReference>
<dbReference type="AlphaFoldDB" id="A0A068NUG3"/>
<dbReference type="Proteomes" id="UP000027982">
    <property type="component" value="Chromosome"/>
</dbReference>
<proteinExistence type="inferred from homology"/>
<dbReference type="GO" id="GO:0006535">
    <property type="term" value="P:cysteine biosynthetic process from serine"/>
    <property type="evidence" value="ECO:0007669"/>
    <property type="project" value="InterPro"/>
</dbReference>
<sequence length="303" mass="32694">MVRLNKVGAEYPVEILAKCEFLNPGGSVKERVAYRMVEEAERQGRLKPGDTLIEATSGNTGIGLAMACAIKGYRLIITLPEKMSREKQLAMEALGAEIVRTPTGAAHDSPDSNFAVAERLCKEIPNAHILDQWTNPANPDSHYYGTAEEILEQTGGKFDYFVCGVGTGGTITGVARRLREAAPNVKIIGVDPEGSIIGGGEPGGPYIVEGIGYDFIPAILDQTLVDEYIKTNDPVSLKLALRLIREEGMLVGGSSGSAMQGALEIAKRCKGGERIVVILPDNVRNYMSKFLDPVWRAERGLGF</sequence>
<dbReference type="CDD" id="cd01561">
    <property type="entry name" value="CBS_like"/>
    <property type="match status" value="1"/>
</dbReference>
<reference evidence="5 6" key="1">
    <citation type="journal article" date="2014" name="PLoS ONE">
        <title>The first complete genome sequence of the class fimbriimonadia in the phylum armatimonadetes.</title>
        <authorList>
            <person name="Hu Z.Y."/>
            <person name="Wang Y.Z."/>
            <person name="Im W.T."/>
            <person name="Wang S.Y."/>
            <person name="Zhao G.P."/>
            <person name="Zheng H.J."/>
            <person name="Quan Z.X."/>
        </authorList>
    </citation>
    <scope>NUCLEOTIDE SEQUENCE [LARGE SCALE GENOMIC DNA]</scope>
    <source>
        <strain evidence="5">Gsoil 348</strain>
    </source>
</reference>
<evidence type="ECO:0000313" key="6">
    <source>
        <dbReference type="Proteomes" id="UP000027982"/>
    </source>
</evidence>
<accession>A0A068NUG3</accession>
<name>A0A068NUG3_FIMGI</name>
<comment type="similarity">
    <text evidence="2">Belongs to the cysteine synthase/cystathionine beta-synthase family.</text>
</comment>
<dbReference type="STRING" id="661478.OP10G_3683"/>
<keyword evidence="3" id="KW-0663">Pyridoxal phosphate</keyword>
<dbReference type="InterPro" id="IPR001216">
    <property type="entry name" value="P-phosphate_BS"/>
</dbReference>
<dbReference type="GO" id="GO:0016765">
    <property type="term" value="F:transferase activity, transferring alkyl or aryl (other than methyl) groups"/>
    <property type="evidence" value="ECO:0007669"/>
    <property type="project" value="UniProtKB-ARBA"/>
</dbReference>
<dbReference type="Gene3D" id="3.40.50.1100">
    <property type="match status" value="2"/>
</dbReference>
<feature type="domain" description="Tryptophan synthase beta chain-like PALP" evidence="4">
    <location>
        <begin position="1"/>
        <end position="281"/>
    </location>
</feature>
<dbReference type="InterPro" id="IPR036052">
    <property type="entry name" value="TrpB-like_PALP_sf"/>
</dbReference>
<evidence type="ECO:0000256" key="1">
    <source>
        <dbReference type="ARBA" id="ARBA00001933"/>
    </source>
</evidence>
<protein>
    <submittedName>
        <fullName evidence="5">Cystathionine beta-synthase</fullName>
    </submittedName>
</protein>
<dbReference type="KEGG" id="fgi:OP10G_3683"/>
<dbReference type="FunFam" id="3.40.50.1100:FF:000003">
    <property type="entry name" value="Cystathionine beta-synthase"/>
    <property type="match status" value="1"/>
</dbReference>
<dbReference type="Pfam" id="PF00291">
    <property type="entry name" value="PALP"/>
    <property type="match status" value="1"/>
</dbReference>
<dbReference type="FunFam" id="3.40.50.1100:FF:000118">
    <property type="entry name" value="Related to CYS4-cystathionine beta-synthase"/>
    <property type="match status" value="1"/>
</dbReference>
<dbReference type="EMBL" id="CP007139">
    <property type="protein sequence ID" value="AIE87051.1"/>
    <property type="molecule type" value="Genomic_DNA"/>
</dbReference>
<keyword evidence="6" id="KW-1185">Reference proteome</keyword>
<evidence type="ECO:0000259" key="4">
    <source>
        <dbReference type="Pfam" id="PF00291"/>
    </source>
</evidence>
<dbReference type="InterPro" id="IPR050214">
    <property type="entry name" value="Cys_Synth/Cystath_Beta-Synth"/>
</dbReference>
<comment type="cofactor">
    <cofactor evidence="1">
        <name>pyridoxal 5'-phosphate</name>
        <dbReference type="ChEBI" id="CHEBI:597326"/>
    </cofactor>
</comment>
<dbReference type="InterPro" id="IPR001926">
    <property type="entry name" value="TrpB-like_PALP"/>
</dbReference>
<evidence type="ECO:0000256" key="3">
    <source>
        <dbReference type="ARBA" id="ARBA00022898"/>
    </source>
</evidence>
<dbReference type="PROSITE" id="PS00901">
    <property type="entry name" value="CYS_SYNTHASE"/>
    <property type="match status" value="1"/>
</dbReference>
<dbReference type="HOGENOM" id="CLU_021018_1_0_0"/>
<evidence type="ECO:0000256" key="2">
    <source>
        <dbReference type="ARBA" id="ARBA00007103"/>
    </source>
</evidence>
<dbReference type="PANTHER" id="PTHR10314">
    <property type="entry name" value="CYSTATHIONINE BETA-SYNTHASE"/>
    <property type="match status" value="1"/>
</dbReference>
<dbReference type="eggNOG" id="COG0031">
    <property type="taxonomic scope" value="Bacteria"/>
</dbReference>
<gene>
    <name evidence="5" type="ORF">OP10G_3683</name>
</gene>
<organism evidence="5 6">
    <name type="scientific">Fimbriimonas ginsengisoli Gsoil 348</name>
    <dbReference type="NCBI Taxonomy" id="661478"/>
    <lineage>
        <taxon>Bacteria</taxon>
        <taxon>Bacillati</taxon>
        <taxon>Armatimonadota</taxon>
        <taxon>Fimbriimonadia</taxon>
        <taxon>Fimbriimonadales</taxon>
        <taxon>Fimbriimonadaceae</taxon>
        <taxon>Fimbriimonas</taxon>
    </lineage>
</organism>